<evidence type="ECO:0000313" key="3">
    <source>
        <dbReference type="Proteomes" id="UP000064967"/>
    </source>
</evidence>
<dbReference type="STRING" id="1391654.AKJ09_06624"/>
<dbReference type="AlphaFoldDB" id="A0A0K1Q2C1"/>
<evidence type="ECO:0000256" key="1">
    <source>
        <dbReference type="SAM" id="SignalP"/>
    </source>
</evidence>
<evidence type="ECO:0000313" key="2">
    <source>
        <dbReference type="EMBL" id="AKU99960.1"/>
    </source>
</evidence>
<organism evidence="2 3">
    <name type="scientific">Labilithrix luteola</name>
    <dbReference type="NCBI Taxonomy" id="1391654"/>
    <lineage>
        <taxon>Bacteria</taxon>
        <taxon>Pseudomonadati</taxon>
        <taxon>Myxococcota</taxon>
        <taxon>Polyangia</taxon>
        <taxon>Polyangiales</taxon>
        <taxon>Labilitrichaceae</taxon>
        <taxon>Labilithrix</taxon>
    </lineage>
</organism>
<dbReference type="KEGG" id="llu:AKJ09_06624"/>
<sequence length="203" mass="21095">MLIRRFNRSERHVLAVLTLAGTTALAIAAPGCSDDTPATPRVTLSADVAKGNFTTAECPDSNPAFLTIGSFGNPAATPAEQVNPIDDGATDQQGVVSVTCSVVPTNDGFTVKATTSLSGATGGAFRVEGFFKPAQDNSNIDISLSHLGTTYAQKNCTASFTEPLQTVAAGRVWAVVTCDSAAAPSLQRTCKTTTQFRFENCGQ</sequence>
<reference evidence="2 3" key="1">
    <citation type="submission" date="2015-08" db="EMBL/GenBank/DDBJ databases">
        <authorList>
            <person name="Babu N.S."/>
            <person name="Beckwith C.J."/>
            <person name="Beseler K.G."/>
            <person name="Brison A."/>
            <person name="Carone J.V."/>
            <person name="Caskin T.P."/>
            <person name="Diamond M."/>
            <person name="Durham M.E."/>
            <person name="Foxe J.M."/>
            <person name="Go M."/>
            <person name="Henderson B.A."/>
            <person name="Jones I.B."/>
            <person name="McGettigan J.A."/>
            <person name="Micheletti S.J."/>
            <person name="Nasrallah M.E."/>
            <person name="Ortiz D."/>
            <person name="Piller C.R."/>
            <person name="Privatt S.R."/>
            <person name="Schneider S.L."/>
            <person name="Sharp S."/>
            <person name="Smith T.C."/>
            <person name="Stanton J.D."/>
            <person name="Ullery H.E."/>
            <person name="Wilson R.J."/>
            <person name="Serrano M.G."/>
            <person name="Buck G."/>
            <person name="Lee V."/>
            <person name="Wang Y."/>
            <person name="Carvalho R."/>
            <person name="Voegtly L."/>
            <person name="Shi R."/>
            <person name="Duckworth R."/>
            <person name="Johnson A."/>
            <person name="Loviza R."/>
            <person name="Walstead R."/>
            <person name="Shah Z."/>
            <person name="Kiflezghi M."/>
            <person name="Wade K."/>
            <person name="Ball S.L."/>
            <person name="Bradley K.W."/>
            <person name="Asai D.J."/>
            <person name="Bowman C.A."/>
            <person name="Russell D.A."/>
            <person name="Pope W.H."/>
            <person name="Jacobs-Sera D."/>
            <person name="Hendrix R.W."/>
            <person name="Hatfull G.F."/>
        </authorList>
    </citation>
    <scope>NUCLEOTIDE SEQUENCE [LARGE SCALE GENOMIC DNA]</scope>
    <source>
        <strain evidence="2 3">DSM 27648</strain>
    </source>
</reference>
<proteinExistence type="predicted"/>
<protein>
    <recommendedName>
        <fullName evidence="4">Lipoprotein</fullName>
    </recommendedName>
</protein>
<evidence type="ECO:0008006" key="4">
    <source>
        <dbReference type="Google" id="ProtNLM"/>
    </source>
</evidence>
<dbReference type="Proteomes" id="UP000064967">
    <property type="component" value="Chromosome"/>
</dbReference>
<dbReference type="EMBL" id="CP012333">
    <property type="protein sequence ID" value="AKU99960.1"/>
    <property type="molecule type" value="Genomic_DNA"/>
</dbReference>
<name>A0A0K1Q2C1_9BACT</name>
<keyword evidence="1" id="KW-0732">Signal</keyword>
<feature type="signal peptide" evidence="1">
    <location>
        <begin position="1"/>
        <end position="28"/>
    </location>
</feature>
<dbReference type="RefSeq" id="WP_146651336.1">
    <property type="nucleotide sequence ID" value="NZ_CP012333.1"/>
</dbReference>
<gene>
    <name evidence="2" type="ORF">AKJ09_06624</name>
</gene>
<accession>A0A0K1Q2C1</accession>
<keyword evidence="3" id="KW-1185">Reference proteome</keyword>
<feature type="chain" id="PRO_5005466671" description="Lipoprotein" evidence="1">
    <location>
        <begin position="29"/>
        <end position="203"/>
    </location>
</feature>